<dbReference type="InterPro" id="IPR041577">
    <property type="entry name" value="RT_RNaseH_2"/>
</dbReference>
<evidence type="ECO:0000259" key="4">
    <source>
        <dbReference type="PROSITE" id="PS50994"/>
    </source>
</evidence>
<feature type="region of interest" description="Disordered" evidence="2">
    <location>
        <begin position="1006"/>
        <end position="1029"/>
    </location>
</feature>
<name>A0A511KNB4_RHOTO</name>
<dbReference type="InterPro" id="IPR001584">
    <property type="entry name" value="Integrase_cat-core"/>
</dbReference>
<dbReference type="InterPro" id="IPR041588">
    <property type="entry name" value="Integrase_H2C2"/>
</dbReference>
<feature type="transmembrane region" description="Helical" evidence="3">
    <location>
        <begin position="472"/>
        <end position="492"/>
    </location>
</feature>
<feature type="transmembrane region" description="Helical" evidence="3">
    <location>
        <begin position="407"/>
        <end position="427"/>
    </location>
</feature>
<evidence type="ECO:0000313" key="6">
    <source>
        <dbReference type="Proteomes" id="UP000321518"/>
    </source>
</evidence>
<dbReference type="InterPro" id="IPR036397">
    <property type="entry name" value="RNaseH_sf"/>
</dbReference>
<dbReference type="GO" id="GO:0003723">
    <property type="term" value="F:RNA binding"/>
    <property type="evidence" value="ECO:0007669"/>
    <property type="project" value="UniProtKB-KW"/>
</dbReference>
<gene>
    <name evidence="5" type="ORF">Rt10032_c17g5876</name>
</gene>
<dbReference type="GO" id="GO:0015074">
    <property type="term" value="P:DNA integration"/>
    <property type="evidence" value="ECO:0007669"/>
    <property type="project" value="InterPro"/>
</dbReference>
<feature type="transmembrane region" description="Helical" evidence="3">
    <location>
        <begin position="616"/>
        <end position="633"/>
    </location>
</feature>
<dbReference type="OrthoDB" id="1932925at2759"/>
<evidence type="ECO:0000256" key="1">
    <source>
        <dbReference type="ARBA" id="ARBA00022884"/>
    </source>
</evidence>
<dbReference type="PROSITE" id="PS50994">
    <property type="entry name" value="INTEGRASE"/>
    <property type="match status" value="1"/>
</dbReference>
<evidence type="ECO:0000256" key="2">
    <source>
        <dbReference type="SAM" id="MobiDB-lite"/>
    </source>
</evidence>
<dbReference type="Gene3D" id="3.30.420.10">
    <property type="entry name" value="Ribonuclease H-like superfamily/Ribonuclease H"/>
    <property type="match status" value="1"/>
</dbReference>
<dbReference type="GO" id="GO:0016740">
    <property type="term" value="F:transferase activity"/>
    <property type="evidence" value="ECO:0007669"/>
    <property type="project" value="UniProtKB-KW"/>
</dbReference>
<dbReference type="InterPro" id="IPR043502">
    <property type="entry name" value="DNA/RNA_pol_sf"/>
</dbReference>
<feature type="transmembrane region" description="Helical" evidence="3">
    <location>
        <begin position="378"/>
        <end position="395"/>
    </location>
</feature>
<keyword evidence="3" id="KW-1133">Transmembrane helix</keyword>
<dbReference type="SUPFAM" id="SSF56672">
    <property type="entry name" value="DNA/RNA polymerases"/>
    <property type="match status" value="1"/>
</dbReference>
<evidence type="ECO:0000256" key="3">
    <source>
        <dbReference type="SAM" id="Phobius"/>
    </source>
</evidence>
<feature type="transmembrane region" description="Helical" evidence="3">
    <location>
        <begin position="706"/>
        <end position="727"/>
    </location>
</feature>
<sequence>MAANGSGADKPAPKKEWFPTRSFHGSLIALVLALAVFRFFIQDSGDRHHCKALLNEGRWLDDKHTSWQPDGCMLHPYTPKQVGQCLEGRSVVFIGDSTVRQVFYATVKHVDKNIDTKADKHTDRTLMAGGIQFSFYWDPFLNGTRATQLFEGTLGSATGHGTPTLAVIGSGIWYLRHPNSGGIDVWDRRIDTLFTATRPSLPAIADEVILLPVESAIESRLSPERAATVHHHDIQKMNELLDAKLRDAATSPGSGSGGVAVPRSFNRVIEGLDNETVDGLHFSDTISKVQASILLNLRCNDALPKKFPFDKTCCFQYPKPNWVQALLLLVLVAYGPAGLYLNSRCMFVPLTPATQDDDIFFAADTAPIVYRFFPDQKYLLPFTIFGFSTTLLFVADRTNLFLKENKQYDALTFATLCLFVVVAGVVTMKPPEKDLGFLNRDQTDEWKGWMQIAILIYHYLGASKISGIYNPIRVLVAAYLFMTGYGHLSFFLKKADFGFARVANILVRINLLTVVLAYLMDTDYLSYYFSPLVTICESASAAIPGFGIIWITLWAGHKYNDKPAFLITKLVVAAGLTAAFFEIPGPLEKTFELINTVFATSWNAGEWRFRQTLDMWIVWVGAFTAYAFIKIKEYRVTDDLRWPQWQRWAIIAAAVTMAGYFVFELTRESKFVYNAYHPYVSILPVLAWCILRNATPFLRSTSSKFFIFFGQCSLETFIIQFHLFIAGDTRGIIMMIPGGAWLRPLNFIVTSLVFVFISNQVAIATGVLTAMICYVPKPSSGGSARLPSSTREAIPSIPSSATVANSHPGSGEYVALSTMADGDKGIGDGLAGLDAERGGFASKVGKVLVTDLRIRFAAILAGLWVLDVVSLTHRDAKFDVSPGSPAHDSFLSLRQAFQQAPVLRSFDPDRQIVLITDASKYALSAQLCQNDDDGQLRPVAFHSRQFTPPELNYETYHQEIAIVAGLDSFRHWCHSSPHPIIIRSDHINLTYFRSTRRLLPRQATRPTPLPAIRTSYPPTTTPLASTISPSSSFPTIESISITPLSLTPGLPTQMDRLAPFRPSYLLSISAISFSLQANDLLQELRDAWTTHNELQDAQARGNRYCETNEDGLALYRGRLFVPSSLRSRIVSDAHDLPCAGHRGYTTTFHLVHRSFDWPGSHVFVRRFCSTCDTCQRTKSPRHRPYGILDPLPVPTHAWGVVGMDHIVDLPPSSGFNAILVLVDHLTSQVHFVPARTTDTAVDLARQFIVNVFRLYGLPSRIVSDRGSTFVSQFWRRLAELMHIKTSPSTDFHPQTNGIVERVNQTLESYLRTFVSYRQDDWIDFLPLAEFSFNNALSTSRDTTPFYANYSFHPRHTLTIADSSVIPAAE</sequence>
<dbReference type="InterPro" id="IPR012419">
    <property type="entry name" value="Cas1_AcylTrans_dom"/>
</dbReference>
<dbReference type="SUPFAM" id="SSF53098">
    <property type="entry name" value="Ribonuclease H-like"/>
    <property type="match status" value="1"/>
</dbReference>
<dbReference type="InterPro" id="IPR057106">
    <property type="entry name" value="NXPE4_C"/>
</dbReference>
<dbReference type="CDD" id="cd09274">
    <property type="entry name" value="RNase_HI_RT_Ty3"/>
    <property type="match status" value="1"/>
</dbReference>
<dbReference type="PANTHER" id="PTHR37984:SF15">
    <property type="entry name" value="INTEGRASE CATALYTIC DOMAIN-CONTAINING PROTEIN"/>
    <property type="match status" value="1"/>
</dbReference>
<feature type="transmembrane region" description="Helical" evidence="3">
    <location>
        <begin position="499"/>
        <end position="520"/>
    </location>
</feature>
<feature type="transmembrane region" description="Helical" evidence="3">
    <location>
        <begin position="565"/>
        <end position="583"/>
    </location>
</feature>
<feature type="transmembrane region" description="Helical" evidence="3">
    <location>
        <begin position="675"/>
        <end position="694"/>
    </location>
</feature>
<keyword evidence="5" id="KW-0808">Transferase</keyword>
<feature type="transmembrane region" description="Helical" evidence="3">
    <location>
        <begin position="448"/>
        <end position="466"/>
    </location>
</feature>
<dbReference type="PANTHER" id="PTHR37984">
    <property type="entry name" value="PROTEIN CBG26694"/>
    <property type="match status" value="1"/>
</dbReference>
<feature type="transmembrane region" description="Helical" evidence="3">
    <location>
        <begin position="645"/>
        <end position="663"/>
    </location>
</feature>
<dbReference type="InterPro" id="IPR050951">
    <property type="entry name" value="Retrovirus_Pol_polyprotein"/>
</dbReference>
<feature type="transmembrane region" description="Helical" evidence="3">
    <location>
        <begin position="322"/>
        <end position="341"/>
    </location>
</feature>
<feature type="transmembrane region" description="Helical" evidence="3">
    <location>
        <begin position="23"/>
        <end position="41"/>
    </location>
</feature>
<dbReference type="Pfam" id="PF07779">
    <property type="entry name" value="Cas1_AcylT"/>
    <property type="match status" value="1"/>
</dbReference>
<comment type="caution">
    <text evidence="5">The sequence shown here is derived from an EMBL/GenBank/DDBJ whole genome shotgun (WGS) entry which is preliminary data.</text>
</comment>
<dbReference type="EMBL" id="BJWK01000017">
    <property type="protein sequence ID" value="GEM11859.1"/>
    <property type="molecule type" value="Genomic_DNA"/>
</dbReference>
<dbReference type="Pfam" id="PF24536">
    <property type="entry name" value="NXPE4_C"/>
    <property type="match status" value="1"/>
</dbReference>
<dbReference type="Pfam" id="PF17921">
    <property type="entry name" value="Integrase_H2C2"/>
    <property type="match status" value="1"/>
</dbReference>
<dbReference type="Gene3D" id="1.10.340.70">
    <property type="match status" value="1"/>
</dbReference>
<reference evidence="5 6" key="1">
    <citation type="submission" date="2019-07" db="EMBL/GenBank/DDBJ databases">
        <title>Rhodotorula toruloides NBRC10032 genome sequencing.</title>
        <authorList>
            <person name="Shida Y."/>
            <person name="Takaku H."/>
            <person name="Ogasawara W."/>
            <person name="Mori K."/>
        </authorList>
    </citation>
    <scope>NUCLEOTIDE SEQUENCE [LARGE SCALE GENOMIC DNA]</scope>
    <source>
        <strain evidence="5 6">NBRC10032</strain>
    </source>
</reference>
<proteinExistence type="predicted"/>
<accession>A0A511KNB4</accession>
<feature type="domain" description="Integrase catalytic" evidence="4">
    <location>
        <begin position="1188"/>
        <end position="1352"/>
    </location>
</feature>
<keyword evidence="3" id="KW-0472">Membrane</keyword>
<dbReference type="Pfam" id="PF17919">
    <property type="entry name" value="RT_RNaseH_2"/>
    <property type="match status" value="1"/>
</dbReference>
<dbReference type="GO" id="GO:0005634">
    <property type="term" value="C:nucleus"/>
    <property type="evidence" value="ECO:0007669"/>
    <property type="project" value="UniProtKB-ARBA"/>
</dbReference>
<evidence type="ECO:0000313" key="5">
    <source>
        <dbReference type="EMBL" id="GEM11859.1"/>
    </source>
</evidence>
<dbReference type="InterPro" id="IPR012337">
    <property type="entry name" value="RNaseH-like_sf"/>
</dbReference>
<keyword evidence="3" id="KW-0812">Transmembrane</keyword>
<organism evidence="5 6">
    <name type="scientific">Rhodotorula toruloides</name>
    <name type="common">Yeast</name>
    <name type="synonym">Rhodosporidium toruloides</name>
    <dbReference type="NCBI Taxonomy" id="5286"/>
    <lineage>
        <taxon>Eukaryota</taxon>
        <taxon>Fungi</taxon>
        <taxon>Dikarya</taxon>
        <taxon>Basidiomycota</taxon>
        <taxon>Pucciniomycotina</taxon>
        <taxon>Microbotryomycetes</taxon>
        <taxon>Sporidiobolales</taxon>
        <taxon>Sporidiobolaceae</taxon>
        <taxon>Rhodotorula</taxon>
    </lineage>
</organism>
<feature type="transmembrane region" description="Helical" evidence="3">
    <location>
        <begin position="532"/>
        <end position="553"/>
    </location>
</feature>
<feature type="compositionally biased region" description="Low complexity" evidence="2">
    <location>
        <begin position="1017"/>
        <end position="1029"/>
    </location>
</feature>
<dbReference type="Proteomes" id="UP000321518">
    <property type="component" value="Unassembled WGS sequence"/>
</dbReference>
<feature type="transmembrane region" description="Helical" evidence="3">
    <location>
        <begin position="747"/>
        <end position="775"/>
    </location>
</feature>
<keyword evidence="1" id="KW-0694">RNA-binding</keyword>
<protein>
    <submittedName>
        <fullName evidence="5">O-acetyltransferase</fullName>
    </submittedName>
</protein>